<feature type="region of interest" description="Disordered" evidence="1">
    <location>
        <begin position="445"/>
        <end position="569"/>
    </location>
</feature>
<reference evidence="2" key="1">
    <citation type="submission" date="2018-11" db="EMBL/GenBank/DDBJ databases">
        <authorList>
            <consortium name="Pathogen Informatics"/>
        </authorList>
    </citation>
    <scope>NUCLEOTIDE SEQUENCE</scope>
</reference>
<sequence length="569" mass="60674">MVRSGLTTCVRTCVQASRAATEVGPPCARLSSAWLSRAWLSRARAVIACASLLFSRFASLVALNADLTWRHCYRRKLRLLPPSPSLSPACRRGVGFGSTAVQTLFTCPSSVYGRLVSLLTACYLQQTTGPVASAPDRLAPTHIHTRAEGTSLHGAAQLSPFRRPPVESSSMPEVGMTTQSGASCPTLCAPLPAPSSPDSTSLPTPPSSPLPCPPSRPSPSRFLRSYVCSYACFVLSSYSALLLRSSSAVVQRTTQAPRRPTRPRRPPAVFVYLLLFQLLLFLPPVDHASLLCIVCPIVGWCILTGNFKSVRISLLAGSEEGAGEARAKTTPGLFFLFWLVVCSSSLCLLPPSSGGCSRAGLLACTAGANPILPLLHPPPGPDITDVLLPGDSAEVTNRCVDANGTLHGLFSTWYGAPNCSCNCQPAGMMAVSVCEPGCVDVAAGADAGPGGRSKSDERRGLVGSESPSAPEKEIKVPGPGFQNEQADVKSHEKPSRPLLNDIAEKDWPRGWKKTDPHSDLVERPEVVDNEAERRANREMNDANVLPERSGEKPFVSEGPYQREPAEKSE</sequence>
<name>A0A3S5FDY1_9PLAT</name>
<evidence type="ECO:0000313" key="3">
    <source>
        <dbReference type="Proteomes" id="UP000784294"/>
    </source>
</evidence>
<evidence type="ECO:0000313" key="2">
    <source>
        <dbReference type="EMBL" id="VEL21848.1"/>
    </source>
</evidence>
<dbReference type="Proteomes" id="UP000784294">
    <property type="component" value="Unassembled WGS sequence"/>
</dbReference>
<feature type="compositionally biased region" description="Low complexity" evidence="1">
    <location>
        <begin position="193"/>
        <end position="202"/>
    </location>
</feature>
<dbReference type="OrthoDB" id="6242526at2759"/>
<feature type="compositionally biased region" description="Basic and acidic residues" evidence="1">
    <location>
        <begin position="486"/>
        <end position="495"/>
    </location>
</feature>
<evidence type="ECO:0000256" key="1">
    <source>
        <dbReference type="SAM" id="MobiDB-lite"/>
    </source>
</evidence>
<accession>A0A3S5FDY1</accession>
<keyword evidence="3" id="KW-1185">Reference proteome</keyword>
<feature type="region of interest" description="Disordered" evidence="1">
    <location>
        <begin position="154"/>
        <end position="177"/>
    </location>
</feature>
<dbReference type="AlphaFoldDB" id="A0A3S5FDY1"/>
<feature type="compositionally biased region" description="Basic and acidic residues" evidence="1">
    <location>
        <begin position="502"/>
        <end position="540"/>
    </location>
</feature>
<feature type="compositionally biased region" description="Polar residues" evidence="1">
    <location>
        <begin position="167"/>
        <end position="177"/>
    </location>
</feature>
<feature type="region of interest" description="Disordered" evidence="1">
    <location>
        <begin position="193"/>
        <end position="214"/>
    </location>
</feature>
<proteinExistence type="predicted"/>
<feature type="compositionally biased region" description="Pro residues" evidence="1">
    <location>
        <begin position="203"/>
        <end position="214"/>
    </location>
</feature>
<gene>
    <name evidence="2" type="ORF">PXEA_LOCUS15288</name>
</gene>
<organism evidence="2 3">
    <name type="scientific">Protopolystoma xenopodis</name>
    <dbReference type="NCBI Taxonomy" id="117903"/>
    <lineage>
        <taxon>Eukaryota</taxon>
        <taxon>Metazoa</taxon>
        <taxon>Spiralia</taxon>
        <taxon>Lophotrochozoa</taxon>
        <taxon>Platyhelminthes</taxon>
        <taxon>Monogenea</taxon>
        <taxon>Polyopisthocotylea</taxon>
        <taxon>Polystomatidea</taxon>
        <taxon>Polystomatidae</taxon>
        <taxon>Protopolystoma</taxon>
    </lineage>
</organism>
<dbReference type="EMBL" id="CAAALY010053415">
    <property type="protein sequence ID" value="VEL21848.1"/>
    <property type="molecule type" value="Genomic_DNA"/>
</dbReference>
<comment type="caution">
    <text evidence="2">The sequence shown here is derived from an EMBL/GenBank/DDBJ whole genome shotgun (WGS) entry which is preliminary data.</text>
</comment>
<protein>
    <submittedName>
        <fullName evidence="2">Uncharacterized protein</fullName>
    </submittedName>
</protein>